<evidence type="ECO:0000313" key="3">
    <source>
        <dbReference type="EMBL" id="KIQ01766.1"/>
    </source>
</evidence>
<dbReference type="AlphaFoldDB" id="A0A0D0K0Q5"/>
<feature type="signal peptide" evidence="2">
    <location>
        <begin position="1"/>
        <end position="20"/>
    </location>
</feature>
<protein>
    <recommendedName>
        <fullName evidence="5">Secreted protein</fullName>
    </recommendedName>
</protein>
<dbReference type="EMBL" id="JXQV01000012">
    <property type="protein sequence ID" value="KIQ01766.1"/>
    <property type="molecule type" value="Genomic_DNA"/>
</dbReference>
<sequence>MRPIVLATLALMSLSSIAQAASILQLQMPQARQSDVVEVQNYNSQSRRPDRNNNSDRRYQRFVCVVTPPDSANRSRPYVCPVQQGRVGGRCRCNGVVGSGNIDTAW</sequence>
<name>A0A0D0K0Q5_AGRTU</name>
<feature type="region of interest" description="Disordered" evidence="1">
    <location>
        <begin position="35"/>
        <end position="58"/>
    </location>
</feature>
<evidence type="ECO:0000313" key="4">
    <source>
        <dbReference type="Proteomes" id="UP000035017"/>
    </source>
</evidence>
<accession>A0A0D0K0Q5</accession>
<comment type="caution">
    <text evidence="3">The sequence shown here is derived from an EMBL/GenBank/DDBJ whole genome shotgun (WGS) entry which is preliminary data.</text>
</comment>
<organism evidence="3 4">
    <name type="scientific">Agrobacterium tumefaciens</name>
    <dbReference type="NCBI Taxonomy" id="358"/>
    <lineage>
        <taxon>Bacteria</taxon>
        <taxon>Pseudomonadati</taxon>
        <taxon>Pseudomonadota</taxon>
        <taxon>Alphaproteobacteria</taxon>
        <taxon>Hyphomicrobiales</taxon>
        <taxon>Rhizobiaceae</taxon>
        <taxon>Rhizobium/Agrobacterium group</taxon>
        <taxon>Agrobacterium</taxon>
        <taxon>Agrobacterium tumefaciens complex</taxon>
    </lineage>
</organism>
<evidence type="ECO:0008006" key="5">
    <source>
        <dbReference type="Google" id="ProtNLM"/>
    </source>
</evidence>
<feature type="chain" id="PRO_5002231472" description="Secreted protein" evidence="2">
    <location>
        <begin position="21"/>
        <end position="106"/>
    </location>
</feature>
<proteinExistence type="predicted"/>
<evidence type="ECO:0000256" key="2">
    <source>
        <dbReference type="SAM" id="SignalP"/>
    </source>
</evidence>
<reference evidence="3 4" key="1">
    <citation type="submission" date="2014-12" db="EMBL/GenBank/DDBJ databases">
        <title>16Stimator: statistical estimation of ribosomal gene copy numbers from draft genome assemblies.</title>
        <authorList>
            <person name="Perisin M.A."/>
            <person name="Vetter M."/>
            <person name="Gilbert J.A."/>
            <person name="Bergelson J."/>
        </authorList>
    </citation>
    <scope>NUCLEOTIDE SEQUENCE [LARGE SCALE GENOMIC DNA]</scope>
    <source>
        <strain evidence="3 4">MEJ076</strain>
    </source>
</reference>
<evidence type="ECO:0000256" key="1">
    <source>
        <dbReference type="SAM" id="MobiDB-lite"/>
    </source>
</evidence>
<gene>
    <name evidence="3" type="ORF">RU07_13420</name>
</gene>
<feature type="compositionally biased region" description="Basic and acidic residues" evidence="1">
    <location>
        <begin position="47"/>
        <end position="58"/>
    </location>
</feature>
<keyword evidence="2" id="KW-0732">Signal</keyword>
<dbReference type="Proteomes" id="UP000035017">
    <property type="component" value="Unassembled WGS sequence"/>
</dbReference>